<gene>
    <name evidence="11" type="ORF">HMPREF0620_0458</name>
</gene>
<dbReference type="SUPFAM" id="SSF55874">
    <property type="entry name" value="ATPase domain of HSP90 chaperone/DNA topoisomerase II/histidine kinase"/>
    <property type="match status" value="1"/>
</dbReference>
<dbReference type="PRINTS" id="PR00344">
    <property type="entry name" value="BCTRLSENSOR"/>
</dbReference>
<protein>
    <recommendedName>
        <fullName evidence="7">Sensor-like histidine kinase SenX3</fullName>
        <ecNumber evidence="2">2.7.13.3</ecNumber>
    </recommendedName>
</protein>
<dbReference type="EMBL" id="AEON01000001">
    <property type="protein sequence ID" value="EFT83453.1"/>
    <property type="molecule type" value="Genomic_DNA"/>
</dbReference>
<evidence type="ECO:0000256" key="3">
    <source>
        <dbReference type="ARBA" id="ARBA00022553"/>
    </source>
</evidence>
<feature type="transmembrane region" description="Helical" evidence="9">
    <location>
        <begin position="6"/>
        <end position="30"/>
    </location>
</feature>
<keyword evidence="4" id="KW-0808">Transferase</keyword>
<dbReference type="HOGENOM" id="CLU_000445_89_2_11"/>
<dbReference type="PROSITE" id="PS50109">
    <property type="entry name" value="HIS_KIN"/>
    <property type="match status" value="1"/>
</dbReference>
<dbReference type="Pfam" id="PF02518">
    <property type="entry name" value="HATPase_c"/>
    <property type="match status" value="1"/>
</dbReference>
<dbReference type="GO" id="GO:0000155">
    <property type="term" value="F:phosphorelay sensor kinase activity"/>
    <property type="evidence" value="ECO:0007669"/>
    <property type="project" value="TreeGrafter"/>
</dbReference>
<evidence type="ECO:0000313" key="12">
    <source>
        <dbReference type="Proteomes" id="UP000004946"/>
    </source>
</evidence>
<proteinExistence type="predicted"/>
<feature type="compositionally biased region" description="Low complexity" evidence="8">
    <location>
        <begin position="43"/>
        <end position="54"/>
    </location>
</feature>
<sequence>MHFDAFAFSALSILLVMLAIGLGTVAYFLIRWIRSLAASARGRARQGSAEAEAQTEGRGRPTNRHSLSDAVWWWKHNRKHRRRGGGGSGRGDGPDDDSDDFDDDSDDDERPGGKQEDDLAPSAITILSTIDAATMVVDEDDDIVRSSPQVYQLGLARNDSVCNEELLEAIHQVRGSGERKIFDLVTHTPDDMALPARVGATLPALPAIGGEKGPASISAEASPAALAPSDLSEEDRQLQLVARRNWLTVTVRQISAHLVLVLVQDKSQERRFARIRDDFVTNISQQLLVPAQALEKLGADLNRDIEEGKMDKAILQKDARTVTQESQHLNHLVADLLILLKAQEDLVPSPENRMEVAPLLQEAAADLKASAATKNIRIDVRCQGGLFIHADKEEMVAALEKLVDNAIRYSPFHSDVVLTSSRSPDGRSALIRVIDHGQGMDKEDQKRIFERFYRGKNQNERTADGVGLGLAIVKHVALTHHGSVGVWSAPRQGSTFTVALPLA</sequence>
<dbReference type="PANTHER" id="PTHR45453">
    <property type="entry name" value="PHOSPHATE REGULON SENSOR PROTEIN PHOR"/>
    <property type="match status" value="1"/>
</dbReference>
<dbReference type="FunFam" id="3.30.565.10:FF:000006">
    <property type="entry name" value="Sensor histidine kinase WalK"/>
    <property type="match status" value="1"/>
</dbReference>
<keyword evidence="6" id="KW-0902">Two-component regulatory system</keyword>
<keyword evidence="9" id="KW-0472">Membrane</keyword>
<feature type="compositionally biased region" description="Acidic residues" evidence="8">
    <location>
        <begin position="94"/>
        <end position="109"/>
    </location>
</feature>
<evidence type="ECO:0000313" key="11">
    <source>
        <dbReference type="EMBL" id="EFT83453.1"/>
    </source>
</evidence>
<evidence type="ECO:0000256" key="9">
    <source>
        <dbReference type="SAM" id="Phobius"/>
    </source>
</evidence>
<keyword evidence="12" id="KW-1185">Reference proteome</keyword>
<dbReference type="GO" id="GO:0016036">
    <property type="term" value="P:cellular response to phosphate starvation"/>
    <property type="evidence" value="ECO:0007669"/>
    <property type="project" value="TreeGrafter"/>
</dbReference>
<dbReference type="PATRIC" id="fig|864564.6.peg.1253"/>
<dbReference type="RefSeq" id="WP_006290234.1">
    <property type="nucleotide sequence ID" value="NZ_AP012333.1"/>
</dbReference>
<evidence type="ECO:0000256" key="6">
    <source>
        <dbReference type="ARBA" id="ARBA00023012"/>
    </source>
</evidence>
<keyword evidence="9" id="KW-1133">Transmembrane helix</keyword>
<evidence type="ECO:0000256" key="2">
    <source>
        <dbReference type="ARBA" id="ARBA00012438"/>
    </source>
</evidence>
<dbReference type="InterPro" id="IPR036890">
    <property type="entry name" value="HATPase_C_sf"/>
</dbReference>
<evidence type="ECO:0000259" key="10">
    <source>
        <dbReference type="PROSITE" id="PS50109"/>
    </source>
</evidence>
<dbReference type="CDD" id="cd00075">
    <property type="entry name" value="HATPase"/>
    <property type="match status" value="1"/>
</dbReference>
<dbReference type="SMART" id="SM00387">
    <property type="entry name" value="HATPase_c"/>
    <property type="match status" value="1"/>
</dbReference>
<reference evidence="11 12" key="1">
    <citation type="submission" date="2010-12" db="EMBL/GenBank/DDBJ databases">
        <authorList>
            <person name="Muzny D."/>
            <person name="Qin X."/>
            <person name="Buhay C."/>
            <person name="Dugan-Rocha S."/>
            <person name="Ding Y."/>
            <person name="Chen G."/>
            <person name="Hawes A."/>
            <person name="Holder M."/>
            <person name="Jhangiani S."/>
            <person name="Johnson A."/>
            <person name="Khan Z."/>
            <person name="Li Z."/>
            <person name="Liu W."/>
            <person name="Liu X."/>
            <person name="Perez L."/>
            <person name="Shen H."/>
            <person name="Wang Q."/>
            <person name="Watt J."/>
            <person name="Xi L."/>
            <person name="Xin Y."/>
            <person name="Zhou J."/>
            <person name="Deng J."/>
            <person name="Jiang H."/>
            <person name="Liu Y."/>
            <person name="Qu J."/>
            <person name="Song X.-Z."/>
            <person name="Zhang L."/>
            <person name="Villasana D."/>
            <person name="Johnson A."/>
            <person name="Liu J."/>
            <person name="Liyanage D."/>
            <person name="Lorensuhewa L."/>
            <person name="Robinson T."/>
            <person name="Song A."/>
            <person name="Song B.-B."/>
            <person name="Dinh H."/>
            <person name="Thornton R."/>
            <person name="Coyle M."/>
            <person name="Francisco L."/>
            <person name="Jackson L."/>
            <person name="Javaid M."/>
            <person name="Korchina V."/>
            <person name="Kovar C."/>
            <person name="Mata R."/>
            <person name="Mathew T."/>
            <person name="Ngo R."/>
            <person name="Nguyen L."/>
            <person name="Nguyen N."/>
            <person name="Okwuonu G."/>
            <person name="Ongeri F."/>
            <person name="Pham C."/>
            <person name="Simmons D."/>
            <person name="Wilczek-Boney K."/>
            <person name="Hale W."/>
            <person name="Jakkamsetti A."/>
            <person name="Pham P."/>
            <person name="Ruth R."/>
            <person name="San Lucas F."/>
            <person name="Warren J."/>
            <person name="Zhang J."/>
            <person name="Zhao Z."/>
            <person name="Zhou C."/>
            <person name="Zhu D."/>
            <person name="Lee S."/>
            <person name="Bess C."/>
            <person name="Blankenburg K."/>
            <person name="Forbes L."/>
            <person name="Fu Q."/>
            <person name="Gubbala S."/>
            <person name="Hirani K."/>
            <person name="Jayaseelan J.C."/>
            <person name="Lara F."/>
            <person name="Munidasa M."/>
            <person name="Palculict T."/>
            <person name="Patil S."/>
            <person name="Pu L.-L."/>
            <person name="Saada N."/>
            <person name="Tang L."/>
            <person name="Weissenberger G."/>
            <person name="Zhu Y."/>
            <person name="Hemphill L."/>
            <person name="Shang Y."/>
            <person name="Youmans B."/>
            <person name="Ayvaz T."/>
            <person name="Ross M."/>
            <person name="Santibanez J."/>
            <person name="Aqrawi P."/>
            <person name="Gross S."/>
            <person name="Joshi V."/>
            <person name="Fowler G."/>
            <person name="Nazareth L."/>
            <person name="Reid J."/>
            <person name="Worley K."/>
            <person name="Petrosino J."/>
            <person name="Highlander S."/>
            <person name="Gibbs R."/>
        </authorList>
    </citation>
    <scope>NUCLEOTIDE SEQUENCE [LARGE SCALE GENOMIC DNA]</scope>
    <source>
        <strain evidence="11 12">DSM 10105</strain>
    </source>
</reference>
<keyword evidence="3" id="KW-0597">Phosphoprotein</keyword>
<keyword evidence="9" id="KW-0812">Transmembrane</keyword>
<dbReference type="GO" id="GO:0005886">
    <property type="term" value="C:plasma membrane"/>
    <property type="evidence" value="ECO:0007669"/>
    <property type="project" value="TreeGrafter"/>
</dbReference>
<dbReference type="GO" id="GO:0004721">
    <property type="term" value="F:phosphoprotein phosphatase activity"/>
    <property type="evidence" value="ECO:0007669"/>
    <property type="project" value="TreeGrafter"/>
</dbReference>
<dbReference type="EC" id="2.7.13.3" evidence="2"/>
<evidence type="ECO:0000256" key="5">
    <source>
        <dbReference type="ARBA" id="ARBA00022777"/>
    </source>
</evidence>
<dbReference type="InterPro" id="IPR050351">
    <property type="entry name" value="BphY/WalK/GraS-like"/>
</dbReference>
<feature type="region of interest" description="Disordered" evidence="8">
    <location>
        <begin position="43"/>
        <end position="64"/>
    </location>
</feature>
<dbReference type="Gene3D" id="3.30.565.10">
    <property type="entry name" value="Histidine kinase-like ATPase, C-terminal domain"/>
    <property type="match status" value="1"/>
</dbReference>
<dbReference type="eggNOG" id="COG5002">
    <property type="taxonomic scope" value="Bacteria"/>
</dbReference>
<evidence type="ECO:0000256" key="7">
    <source>
        <dbReference type="ARBA" id="ARBA00039401"/>
    </source>
</evidence>
<dbReference type="KEGG" id="pdo:PSDT_1140"/>
<feature type="domain" description="Histidine kinase" evidence="10">
    <location>
        <begin position="282"/>
        <end position="503"/>
    </location>
</feature>
<dbReference type="InterPro" id="IPR004358">
    <property type="entry name" value="Sig_transdc_His_kin-like_C"/>
</dbReference>
<dbReference type="InterPro" id="IPR005467">
    <property type="entry name" value="His_kinase_dom"/>
</dbReference>
<comment type="caution">
    <text evidence="11">The sequence shown here is derived from an EMBL/GenBank/DDBJ whole genome shotgun (WGS) entry which is preliminary data.</text>
</comment>
<dbReference type="AlphaFoldDB" id="E6K0X2"/>
<dbReference type="Proteomes" id="UP000004946">
    <property type="component" value="Chromosome"/>
</dbReference>
<keyword evidence="5 11" id="KW-0418">Kinase</keyword>
<dbReference type="PANTHER" id="PTHR45453:SF1">
    <property type="entry name" value="PHOSPHATE REGULON SENSOR PROTEIN PHOR"/>
    <property type="match status" value="1"/>
</dbReference>
<organism evidence="11 12">
    <name type="scientific">Parascardovia denticolens DSM 10105 = JCM 12538</name>
    <dbReference type="NCBI Taxonomy" id="864564"/>
    <lineage>
        <taxon>Bacteria</taxon>
        <taxon>Bacillati</taxon>
        <taxon>Actinomycetota</taxon>
        <taxon>Actinomycetes</taxon>
        <taxon>Bifidobacteriales</taxon>
        <taxon>Bifidobacteriaceae</taxon>
        <taxon>Parascardovia</taxon>
    </lineage>
</organism>
<accession>E6K0X2</accession>
<comment type="catalytic activity">
    <reaction evidence="1">
        <text>ATP + protein L-histidine = ADP + protein N-phospho-L-histidine.</text>
        <dbReference type="EC" id="2.7.13.3"/>
    </reaction>
</comment>
<evidence type="ECO:0000256" key="8">
    <source>
        <dbReference type="SAM" id="MobiDB-lite"/>
    </source>
</evidence>
<evidence type="ECO:0000256" key="4">
    <source>
        <dbReference type="ARBA" id="ARBA00022679"/>
    </source>
</evidence>
<evidence type="ECO:0000256" key="1">
    <source>
        <dbReference type="ARBA" id="ARBA00000085"/>
    </source>
</evidence>
<dbReference type="InterPro" id="IPR003594">
    <property type="entry name" value="HATPase_dom"/>
</dbReference>
<feature type="region of interest" description="Disordered" evidence="8">
    <location>
        <begin position="79"/>
        <end position="122"/>
    </location>
</feature>
<name>E6K0X2_PARDN</name>